<keyword evidence="2" id="KW-1185">Reference proteome</keyword>
<evidence type="ECO:0000313" key="2">
    <source>
        <dbReference type="Proteomes" id="UP000266723"/>
    </source>
</evidence>
<organism evidence="1 2">
    <name type="scientific">Brassica cretica</name>
    <name type="common">Mustard</name>
    <dbReference type="NCBI Taxonomy" id="69181"/>
    <lineage>
        <taxon>Eukaryota</taxon>
        <taxon>Viridiplantae</taxon>
        <taxon>Streptophyta</taxon>
        <taxon>Embryophyta</taxon>
        <taxon>Tracheophyta</taxon>
        <taxon>Spermatophyta</taxon>
        <taxon>Magnoliopsida</taxon>
        <taxon>eudicotyledons</taxon>
        <taxon>Gunneridae</taxon>
        <taxon>Pentapetalae</taxon>
        <taxon>rosids</taxon>
        <taxon>malvids</taxon>
        <taxon>Brassicales</taxon>
        <taxon>Brassicaceae</taxon>
        <taxon>Brassiceae</taxon>
        <taxon>Brassica</taxon>
    </lineage>
</organism>
<dbReference type="Proteomes" id="UP000266723">
    <property type="component" value="Unassembled WGS sequence"/>
</dbReference>
<name>A0ABQ7BFB5_BRACR</name>
<proteinExistence type="predicted"/>
<dbReference type="EMBL" id="QGKV02001507">
    <property type="protein sequence ID" value="KAF3531022.1"/>
    <property type="molecule type" value="Genomic_DNA"/>
</dbReference>
<protein>
    <submittedName>
        <fullName evidence="1">Uncharacterized protein</fullName>
    </submittedName>
</protein>
<gene>
    <name evidence="1" type="ORF">DY000_02041552</name>
</gene>
<accession>A0ABQ7BFB5</accession>
<reference evidence="1 2" key="1">
    <citation type="journal article" date="2020" name="BMC Genomics">
        <title>Intraspecific diversification of the crop wild relative Brassica cretica Lam. using demographic model selection.</title>
        <authorList>
            <person name="Kioukis A."/>
            <person name="Michalopoulou V.A."/>
            <person name="Briers L."/>
            <person name="Pirintsos S."/>
            <person name="Studholme D.J."/>
            <person name="Pavlidis P."/>
            <person name="Sarris P.F."/>
        </authorList>
    </citation>
    <scope>NUCLEOTIDE SEQUENCE [LARGE SCALE GENOMIC DNA]</scope>
    <source>
        <strain evidence="2">cv. PFS-1207/04</strain>
    </source>
</reference>
<evidence type="ECO:0000313" key="1">
    <source>
        <dbReference type="EMBL" id="KAF3531022.1"/>
    </source>
</evidence>
<comment type="caution">
    <text evidence="1">The sequence shown here is derived from an EMBL/GenBank/DDBJ whole genome shotgun (WGS) entry which is preliminary data.</text>
</comment>
<sequence>MLATMGSGNPPEGTPIRRRHVTLGDDSFLIDLSPCAVVRPEKEFLTQVERVRVPVIGIHTNLRLCRQSGQTEKII</sequence>